<protein>
    <submittedName>
        <fullName evidence="2">Uncharacterized protein</fullName>
    </submittedName>
</protein>
<reference evidence="2" key="1">
    <citation type="submission" date="2022-11" db="UniProtKB">
        <authorList>
            <consortium name="WormBaseParasite"/>
        </authorList>
    </citation>
    <scope>IDENTIFICATION</scope>
</reference>
<evidence type="ECO:0000313" key="1">
    <source>
        <dbReference type="Proteomes" id="UP000887580"/>
    </source>
</evidence>
<proteinExistence type="predicted"/>
<dbReference type="Proteomes" id="UP000887580">
    <property type="component" value="Unplaced"/>
</dbReference>
<dbReference type="WBParaSite" id="PS1159_v2.g11357.t1">
    <property type="protein sequence ID" value="PS1159_v2.g11357.t1"/>
    <property type="gene ID" value="PS1159_v2.g11357"/>
</dbReference>
<evidence type="ECO:0000313" key="2">
    <source>
        <dbReference type="WBParaSite" id="PS1159_v2.g11357.t1"/>
    </source>
</evidence>
<accession>A0AC35EW60</accession>
<organism evidence="1 2">
    <name type="scientific">Panagrolaimus sp. PS1159</name>
    <dbReference type="NCBI Taxonomy" id="55785"/>
    <lineage>
        <taxon>Eukaryota</taxon>
        <taxon>Metazoa</taxon>
        <taxon>Ecdysozoa</taxon>
        <taxon>Nematoda</taxon>
        <taxon>Chromadorea</taxon>
        <taxon>Rhabditida</taxon>
        <taxon>Tylenchina</taxon>
        <taxon>Panagrolaimomorpha</taxon>
        <taxon>Panagrolaimoidea</taxon>
        <taxon>Panagrolaimidae</taxon>
        <taxon>Panagrolaimus</taxon>
    </lineage>
</organism>
<sequence>MSHRWGVLNPVNVGSIFDSVEVIKALGRVGYSLFMKPNGDDTLLDVTATEASMFEFWEDVFVCFNANPYLKIIAQNFAFKLPCLSHVLPDLQLTRNNILELCQKVLVAEKIDLHLAVSLIFYLPDDML</sequence>
<name>A0AC35EW60_9BILA</name>